<keyword evidence="2" id="KW-0637">Prenyltransferase</keyword>
<reference evidence="5" key="1">
    <citation type="journal article" date="2023" name="Insect Mol. Biol.">
        <title>Genome sequencing provides insights into the evolution of gene families encoding plant cell wall-degrading enzymes in longhorned beetles.</title>
        <authorList>
            <person name="Shin N.R."/>
            <person name="Okamura Y."/>
            <person name="Kirsch R."/>
            <person name="Pauchet Y."/>
        </authorList>
    </citation>
    <scope>NUCLEOTIDE SEQUENCE</scope>
    <source>
        <strain evidence="5">MMC_N1</strain>
    </source>
</reference>
<proteinExistence type="inferred from homology"/>
<dbReference type="SUPFAM" id="SSF48439">
    <property type="entry name" value="Protein prenylyltransferase"/>
    <property type="match status" value="1"/>
</dbReference>
<dbReference type="InterPro" id="IPR002088">
    <property type="entry name" value="Prenyl_trans_a"/>
</dbReference>
<evidence type="ECO:0000313" key="5">
    <source>
        <dbReference type="EMBL" id="KAJ8985428.1"/>
    </source>
</evidence>
<accession>A0ABQ9K4A0</accession>
<evidence type="ECO:0000256" key="1">
    <source>
        <dbReference type="ARBA" id="ARBA00006734"/>
    </source>
</evidence>
<dbReference type="PANTHER" id="PTHR11129">
    <property type="entry name" value="PROTEIN FARNESYLTRANSFERASE ALPHA SUBUNIT/RAB GERANYLGERANYL TRANSFERASE ALPHA SUBUNIT"/>
    <property type="match status" value="1"/>
</dbReference>
<keyword evidence="6" id="KW-1185">Reference proteome</keyword>
<comment type="similarity">
    <text evidence="1">Belongs to the protein prenyltransferase subunit alpha family.</text>
</comment>
<evidence type="ECO:0000313" key="6">
    <source>
        <dbReference type="Proteomes" id="UP001162164"/>
    </source>
</evidence>
<comment type="caution">
    <text evidence="5">The sequence shown here is derived from an EMBL/GenBank/DDBJ whole genome shotgun (WGS) entry which is preliminary data.</text>
</comment>
<name>A0ABQ9K4A0_9CUCU</name>
<dbReference type="EMBL" id="JAPWTJ010000014">
    <property type="protein sequence ID" value="KAJ8985428.1"/>
    <property type="molecule type" value="Genomic_DNA"/>
</dbReference>
<dbReference type="PROSITE" id="PS51147">
    <property type="entry name" value="PFTA"/>
    <property type="match status" value="1"/>
</dbReference>
<dbReference type="Gene3D" id="1.25.40.120">
    <property type="entry name" value="Protein prenylyltransferase"/>
    <property type="match status" value="1"/>
</dbReference>
<dbReference type="Pfam" id="PF01239">
    <property type="entry name" value="PPTA"/>
    <property type="match status" value="2"/>
</dbReference>
<sequence>MKRELVEFGVLNVEKELFFSKIVLSSKSKSNEAFSYRRWLIKRMCRKNTDNTIPLLTLLQNELMVTHMASEKSSNNYHSWNHRIWCIENMASSSNIVYSELSYSQEWINSHVSEHSGYHYRQYLITLVKDHKNIDSLFDSYYNFALKHFNLFDQGEYSHSQLLIYLMGNQKKKKTYSYINYSSLLLHDLFVLIDKLDSFYPEHESLFYHRRFVVYHLVKFVYEYQGAEFPIRNEVTGCHGNPINNNTVKNDISMSKKKSNGNIKCHRPKLFHPDQNKKEIGNLYRIIFRIGKAVFYLKIYVLHLVLCKTIYLEDIKDG</sequence>
<evidence type="ECO:0000256" key="2">
    <source>
        <dbReference type="ARBA" id="ARBA00022602"/>
    </source>
</evidence>
<organism evidence="5 6">
    <name type="scientific">Molorchus minor</name>
    <dbReference type="NCBI Taxonomy" id="1323400"/>
    <lineage>
        <taxon>Eukaryota</taxon>
        <taxon>Metazoa</taxon>
        <taxon>Ecdysozoa</taxon>
        <taxon>Arthropoda</taxon>
        <taxon>Hexapoda</taxon>
        <taxon>Insecta</taxon>
        <taxon>Pterygota</taxon>
        <taxon>Neoptera</taxon>
        <taxon>Endopterygota</taxon>
        <taxon>Coleoptera</taxon>
        <taxon>Polyphaga</taxon>
        <taxon>Cucujiformia</taxon>
        <taxon>Chrysomeloidea</taxon>
        <taxon>Cerambycidae</taxon>
        <taxon>Lamiinae</taxon>
        <taxon>Monochamini</taxon>
        <taxon>Molorchus</taxon>
    </lineage>
</organism>
<gene>
    <name evidence="5" type="ORF">NQ317_017060</name>
</gene>
<evidence type="ECO:0000256" key="3">
    <source>
        <dbReference type="ARBA" id="ARBA00022679"/>
    </source>
</evidence>
<evidence type="ECO:0000256" key="4">
    <source>
        <dbReference type="ARBA" id="ARBA00022737"/>
    </source>
</evidence>
<keyword evidence="4" id="KW-0677">Repeat</keyword>
<dbReference type="PANTHER" id="PTHR11129:SF3">
    <property type="entry name" value="PROTEIN PRENYLTRANSFERASE ALPHA SUBUNIT REPEAT-CONTAINING PROTEIN 1"/>
    <property type="match status" value="1"/>
</dbReference>
<protein>
    <submittedName>
        <fullName evidence="5">Uncharacterized protein</fullName>
    </submittedName>
</protein>
<dbReference type="Proteomes" id="UP001162164">
    <property type="component" value="Unassembled WGS sequence"/>
</dbReference>
<keyword evidence="3" id="KW-0808">Transferase</keyword>